<gene>
    <name evidence="1" type="ORF">THOM_2050</name>
</gene>
<proteinExistence type="predicted"/>
<evidence type="ECO:0000313" key="2">
    <source>
        <dbReference type="Proteomes" id="UP000011185"/>
    </source>
</evidence>
<name>L7JU50_TRAHO</name>
<dbReference type="EMBL" id="JH993998">
    <property type="protein sequence ID" value="ELQ75008.1"/>
    <property type="molecule type" value="Genomic_DNA"/>
</dbReference>
<dbReference type="OrthoDB" id="10412670at2759"/>
<accession>L7JU50</accession>
<dbReference type="OMA" id="HRNGDFF"/>
<organism evidence="1 2">
    <name type="scientific">Trachipleistophora hominis</name>
    <name type="common">Microsporidian parasite</name>
    <dbReference type="NCBI Taxonomy" id="72359"/>
    <lineage>
        <taxon>Eukaryota</taxon>
        <taxon>Fungi</taxon>
        <taxon>Fungi incertae sedis</taxon>
        <taxon>Microsporidia</taxon>
        <taxon>Pleistophoridae</taxon>
        <taxon>Trachipleistophora</taxon>
    </lineage>
</organism>
<protein>
    <submittedName>
        <fullName evidence="1">Uncharacterized protein</fullName>
    </submittedName>
</protein>
<evidence type="ECO:0000313" key="1">
    <source>
        <dbReference type="EMBL" id="ELQ75008.1"/>
    </source>
</evidence>
<dbReference type="Proteomes" id="UP000011185">
    <property type="component" value="Unassembled WGS sequence"/>
</dbReference>
<dbReference type="HOGENOM" id="CLU_409168_0_0_1"/>
<feature type="non-terminal residue" evidence="1">
    <location>
        <position position="1"/>
    </location>
</feature>
<dbReference type="VEuPathDB" id="MicrosporidiaDB:THOM_2050"/>
<sequence length="672" mass="79226">VLHRGILDPEIKLEQKIKMWCILIDDTTNDQIKAEYIVASGIRTKEMMKVLFACDLTAEMIVKLFIEEKIRCHEIFVYVAENYLSGDVIAIEIADDGKISLSTDHEETYNGLNDGKNVCQAENKIETCEELNGCKDSTRTISSSFIEAFAEQFVRLRPKSIARILARCSKTIKLPEIMVTKNLLQRIKLRKGETLPRYVRTLCAQCAHNNNLIYECYKMIKNCRLEYNFIKELFSSDNEHIMMMKIKEMVKIYYRTVVKDREGAVTRVKEIVKNRKINFNTRNAVNNSEDENKRWYSTIQVPIYDEEVESVKTVTYNRVRKALTSFVKKYPQKRHFYKDMLFTIHYMNRDYVSALALVKNESNNKKYGCLLRISREIALDEIDKACKLEQSKELEMLRLRAIYDKNTTFITNVQHFNGSISNDYVLRDDLRNLNENNGRMDKTCADRKVNLIEMCRIAQKWDDDNLNIFCLRQIKENNDPCSFNAFLEKIKRTENVFYEKYVFCKRNSEWREAIEVLKEGIKTTRSSFLHYEHLFITDKLRSIPLAGSSSTIGLYFKIKSVISSAHANWQLEVLNVLKDALHRNGDFFIIYFDALLAVLSADCRNEMMDEKDSEQILKYFFNNLYFYISMGNWKGYYFVQIMDWSEDDILKKLFYGVELMRRDRTFYVVRNT</sequence>
<dbReference type="AlphaFoldDB" id="L7JU50"/>
<reference evidence="1 2" key="1">
    <citation type="journal article" date="2012" name="PLoS Pathog.">
        <title>The genome of the obligate intracellular parasite Trachipleistophora hominis: new insights into microsporidian genome dynamics and reductive evolution.</title>
        <authorList>
            <person name="Heinz E."/>
            <person name="Williams T.A."/>
            <person name="Nakjang S."/>
            <person name="Noel C.J."/>
            <person name="Swan D.C."/>
            <person name="Goldberg A.V."/>
            <person name="Harris S.R."/>
            <person name="Weinmaier T."/>
            <person name="Markert S."/>
            <person name="Becher D."/>
            <person name="Bernhardt J."/>
            <person name="Dagan T."/>
            <person name="Hacker C."/>
            <person name="Lucocq J.M."/>
            <person name="Schweder T."/>
            <person name="Rattei T."/>
            <person name="Hall N."/>
            <person name="Hirt R.P."/>
            <person name="Embley T.M."/>
        </authorList>
    </citation>
    <scope>NUCLEOTIDE SEQUENCE [LARGE SCALE GENOMIC DNA]</scope>
</reference>
<keyword evidence="2" id="KW-1185">Reference proteome</keyword>
<dbReference type="InParanoid" id="L7JU50"/>